<name>A0ABU2KHZ3_9FLAO</name>
<dbReference type="Pfam" id="PF03372">
    <property type="entry name" value="Exo_endo_phos"/>
    <property type="match status" value="1"/>
</dbReference>
<dbReference type="RefSeq" id="WP_311401276.1">
    <property type="nucleotide sequence ID" value="NZ_JAVRBG010000005.1"/>
</dbReference>
<evidence type="ECO:0000259" key="2">
    <source>
        <dbReference type="Pfam" id="PF03372"/>
    </source>
</evidence>
<accession>A0ABU2KHZ3</accession>
<reference evidence="4" key="1">
    <citation type="submission" date="2023-07" db="EMBL/GenBank/DDBJ databases">
        <title>Isolating and identifying novel microbial strains from the Mariana Trench.</title>
        <authorList>
            <person name="Fu H."/>
        </authorList>
    </citation>
    <scope>NUCLEOTIDE SEQUENCE [LARGE SCALE GENOMIC DNA]</scope>
    <source>
        <strain evidence="4">T-y2</strain>
    </source>
</reference>
<evidence type="ECO:0000256" key="1">
    <source>
        <dbReference type="SAM" id="Phobius"/>
    </source>
</evidence>
<feature type="transmembrane region" description="Helical" evidence="1">
    <location>
        <begin position="7"/>
        <end position="29"/>
    </location>
</feature>
<dbReference type="InterPro" id="IPR005135">
    <property type="entry name" value="Endo/exonuclease/phosphatase"/>
</dbReference>
<protein>
    <submittedName>
        <fullName evidence="3">Endonuclease/exonuclease/phosphatase family protein</fullName>
    </submittedName>
</protein>
<keyword evidence="3" id="KW-0378">Hydrolase</keyword>
<keyword evidence="1" id="KW-0812">Transmembrane</keyword>
<dbReference type="Gene3D" id="3.60.10.10">
    <property type="entry name" value="Endonuclease/exonuclease/phosphatase"/>
    <property type="match status" value="1"/>
</dbReference>
<dbReference type="Proteomes" id="UP001182991">
    <property type="component" value="Unassembled WGS sequence"/>
</dbReference>
<dbReference type="EMBL" id="JAVRBG010000005">
    <property type="protein sequence ID" value="MDT0294325.1"/>
    <property type="molecule type" value="Genomic_DNA"/>
</dbReference>
<comment type="caution">
    <text evidence="3">The sequence shown here is derived from an EMBL/GenBank/DDBJ whole genome shotgun (WGS) entry which is preliminary data.</text>
</comment>
<keyword evidence="1" id="KW-1133">Transmembrane helix</keyword>
<keyword evidence="3" id="KW-0255">Endonuclease</keyword>
<keyword evidence="4" id="KW-1185">Reference proteome</keyword>
<keyword evidence="3" id="KW-0540">Nuclease</keyword>
<evidence type="ECO:0000313" key="3">
    <source>
        <dbReference type="EMBL" id="MDT0294325.1"/>
    </source>
</evidence>
<dbReference type="GO" id="GO:0004519">
    <property type="term" value="F:endonuclease activity"/>
    <property type="evidence" value="ECO:0007669"/>
    <property type="project" value="UniProtKB-KW"/>
</dbReference>
<organism evidence="3 4">
    <name type="scientific">Mesonia ostreae</name>
    <dbReference type="NCBI Taxonomy" id="861110"/>
    <lineage>
        <taxon>Bacteria</taxon>
        <taxon>Pseudomonadati</taxon>
        <taxon>Bacteroidota</taxon>
        <taxon>Flavobacteriia</taxon>
        <taxon>Flavobacteriales</taxon>
        <taxon>Flavobacteriaceae</taxon>
        <taxon>Mesonia</taxon>
    </lineage>
</organism>
<gene>
    <name evidence="3" type="ORF">RLT85_06730</name>
</gene>
<sequence>MKLKNFLIGFGVIAIILTLIPLFSGKYWWIRMFDYPHVQLTILTFTAFICYFIRFDIKKWSDYVFVVAICACLVFQFYKIYPYTAFAETQVKTIKSFEQNKNLKIFVSNALQTNKKKDLLLKEIKVYNPDLVMLLETDQDWYKATKHLQKEFKYTVIKPLPNTYGMILYSKKELIEPKVNFLVADSIPSIETRLKLNNQDTIQVYVIHPTPPMPQHNPKSTDRDKEMMMVGKMARESKLPTLVMGDFNDVAWSHTTLKFQRLSKLLDPRIGRGFYTTYNANSFLFRWPLDHVFMSKDFLVDDIGKGNNINSDHFPMYISIVLDKNNNRNNKVQELTEQAMERINKTLNEN</sequence>
<dbReference type="InterPro" id="IPR036691">
    <property type="entry name" value="Endo/exonu/phosph_ase_sf"/>
</dbReference>
<feature type="domain" description="Endonuclease/exonuclease/phosphatase" evidence="2">
    <location>
        <begin position="109"/>
        <end position="313"/>
    </location>
</feature>
<dbReference type="SUPFAM" id="SSF56219">
    <property type="entry name" value="DNase I-like"/>
    <property type="match status" value="1"/>
</dbReference>
<proteinExistence type="predicted"/>
<feature type="transmembrane region" description="Helical" evidence="1">
    <location>
        <begin position="60"/>
        <end position="78"/>
    </location>
</feature>
<keyword evidence="1" id="KW-0472">Membrane</keyword>
<feature type="transmembrane region" description="Helical" evidence="1">
    <location>
        <begin position="35"/>
        <end position="53"/>
    </location>
</feature>
<evidence type="ECO:0000313" key="4">
    <source>
        <dbReference type="Proteomes" id="UP001182991"/>
    </source>
</evidence>